<gene>
    <name evidence="3" type="ORF">B9Z19DRAFT_1137876</name>
</gene>
<sequence>MKFSTGFTAAVVWMGLGMGVLASPMSKNPPGPIASSKPSSTLTLLEADNFQTPSATSTNLHSPPNPQLILLPHPTNTLPSASSASPAAAVIHPRAPQQTCSPNSGTNNSGCNNSGVGNSGTSNSGVNNCGTGNSGVGVGCTDAAVKTSVFVATSATTVYVVNTVTVSGGAGIGIGAAAVLVTTVQSVIEVGATATQTIVVNLRGQRYGCAYWKAQGYTCSPGSRSARIGGWGWGVVGGVLVGVMLL</sequence>
<organism evidence="3 4">
    <name type="scientific">Tuber borchii</name>
    <name type="common">White truffle</name>
    <dbReference type="NCBI Taxonomy" id="42251"/>
    <lineage>
        <taxon>Eukaryota</taxon>
        <taxon>Fungi</taxon>
        <taxon>Dikarya</taxon>
        <taxon>Ascomycota</taxon>
        <taxon>Pezizomycotina</taxon>
        <taxon>Pezizomycetes</taxon>
        <taxon>Pezizales</taxon>
        <taxon>Tuberaceae</taxon>
        <taxon>Tuber</taxon>
    </lineage>
</organism>
<feature type="compositionally biased region" description="Low complexity" evidence="1">
    <location>
        <begin position="79"/>
        <end position="89"/>
    </location>
</feature>
<proteinExistence type="predicted"/>
<accession>A0A2T6ZA51</accession>
<keyword evidence="4" id="KW-1185">Reference proteome</keyword>
<name>A0A2T6ZA51_TUBBO</name>
<dbReference type="AlphaFoldDB" id="A0A2T6ZA51"/>
<feature type="chain" id="PRO_5015420421" evidence="2">
    <location>
        <begin position="23"/>
        <end position="246"/>
    </location>
</feature>
<feature type="region of interest" description="Disordered" evidence="1">
    <location>
        <begin position="53"/>
        <end position="106"/>
    </location>
</feature>
<keyword evidence="2" id="KW-0732">Signal</keyword>
<evidence type="ECO:0000256" key="2">
    <source>
        <dbReference type="SAM" id="SignalP"/>
    </source>
</evidence>
<feature type="compositionally biased region" description="Polar residues" evidence="1">
    <location>
        <begin position="53"/>
        <end position="62"/>
    </location>
</feature>
<comment type="caution">
    <text evidence="3">The sequence shown here is derived from an EMBL/GenBank/DDBJ whole genome shotgun (WGS) entry which is preliminary data.</text>
</comment>
<protein>
    <submittedName>
        <fullName evidence="3">Uncharacterized protein</fullName>
    </submittedName>
</protein>
<evidence type="ECO:0000313" key="4">
    <source>
        <dbReference type="Proteomes" id="UP000244722"/>
    </source>
</evidence>
<dbReference type="OrthoDB" id="5397366at2759"/>
<evidence type="ECO:0000313" key="3">
    <source>
        <dbReference type="EMBL" id="PUU72365.1"/>
    </source>
</evidence>
<evidence type="ECO:0000256" key="1">
    <source>
        <dbReference type="SAM" id="MobiDB-lite"/>
    </source>
</evidence>
<reference evidence="3 4" key="1">
    <citation type="submission" date="2017-04" db="EMBL/GenBank/DDBJ databases">
        <title>Draft genome sequence of Tuber borchii Vittad., a whitish edible truffle.</title>
        <authorList>
            <consortium name="DOE Joint Genome Institute"/>
            <person name="Murat C."/>
            <person name="Kuo A."/>
            <person name="Barry K.W."/>
            <person name="Clum A."/>
            <person name="Dockter R.B."/>
            <person name="Fauchery L."/>
            <person name="Iotti M."/>
            <person name="Kohler A."/>
            <person name="Labutti K."/>
            <person name="Lindquist E.A."/>
            <person name="Lipzen A."/>
            <person name="Ohm R.A."/>
            <person name="Wang M."/>
            <person name="Grigoriev I.V."/>
            <person name="Zambonelli A."/>
            <person name="Martin F.M."/>
        </authorList>
    </citation>
    <scope>NUCLEOTIDE SEQUENCE [LARGE SCALE GENOMIC DNA]</scope>
    <source>
        <strain evidence="3 4">Tbo3840</strain>
    </source>
</reference>
<feature type="signal peptide" evidence="2">
    <location>
        <begin position="1"/>
        <end position="22"/>
    </location>
</feature>
<dbReference type="Proteomes" id="UP000244722">
    <property type="component" value="Unassembled WGS sequence"/>
</dbReference>
<dbReference type="EMBL" id="NESQ01000561">
    <property type="protein sequence ID" value="PUU72365.1"/>
    <property type="molecule type" value="Genomic_DNA"/>
</dbReference>